<evidence type="ECO:0000313" key="1">
    <source>
        <dbReference type="EMBL" id="SMH64995.1"/>
    </source>
</evidence>
<organism evidence="1 2">
    <name type="scientific">Acidithiobacillus ferrivorans</name>
    <dbReference type="NCBI Taxonomy" id="160808"/>
    <lineage>
        <taxon>Bacteria</taxon>
        <taxon>Pseudomonadati</taxon>
        <taxon>Pseudomonadota</taxon>
        <taxon>Acidithiobacillia</taxon>
        <taxon>Acidithiobacillales</taxon>
        <taxon>Acidithiobacillaceae</taxon>
        <taxon>Acidithiobacillus</taxon>
    </lineage>
</organism>
<name>A0ABY1MMQ4_9PROT</name>
<reference evidence="1 2" key="1">
    <citation type="submission" date="2017-03" db="EMBL/GenBank/DDBJ databases">
        <authorList>
            <person name="Regsiter A."/>
            <person name="William W."/>
        </authorList>
    </citation>
    <scope>NUCLEOTIDE SEQUENCE [LARGE SCALE GENOMIC DNA]</scope>
    <source>
        <strain evidence="1">PRJEB5721</strain>
    </source>
</reference>
<dbReference type="EMBL" id="LT841305">
    <property type="protein sequence ID" value="SMH64995.1"/>
    <property type="molecule type" value="Genomic_DNA"/>
</dbReference>
<protein>
    <recommendedName>
        <fullName evidence="3">Transposase</fullName>
    </recommendedName>
</protein>
<evidence type="ECO:0000313" key="2">
    <source>
        <dbReference type="Proteomes" id="UP000193925"/>
    </source>
</evidence>
<sequence>MAPLPGYLGTLHQEACAITRQEGKERGMGARKGKSLVCDTRTLLRCCRHSSGVDEAKRKLKEALVVLAVAILRLGCPTQGQGSCTGSLQYCEISRLWRTSRQAELLASSARPWRCLLDCGTYLSELISRSLALQALRYVATKIFPLPNGKQDITI</sequence>
<dbReference type="Proteomes" id="UP000193925">
    <property type="component" value="Chromosome AFERRI"/>
</dbReference>
<keyword evidence="2" id="KW-1185">Reference proteome</keyword>
<evidence type="ECO:0008006" key="3">
    <source>
        <dbReference type="Google" id="ProtNLM"/>
    </source>
</evidence>
<proteinExistence type="predicted"/>
<gene>
    <name evidence="1" type="ORF">AFERRI_11029</name>
</gene>
<accession>A0ABY1MMQ4</accession>